<feature type="compositionally biased region" description="Polar residues" evidence="2">
    <location>
        <begin position="261"/>
        <end position="279"/>
    </location>
</feature>
<dbReference type="AlphaFoldDB" id="A0A8D8Y5C1"/>
<dbReference type="EMBL" id="HBUF01142512">
    <property type="protein sequence ID" value="CAG6646569.1"/>
    <property type="molecule type" value="Transcribed_RNA"/>
</dbReference>
<feature type="compositionally biased region" description="Basic residues" evidence="2">
    <location>
        <begin position="189"/>
        <end position="204"/>
    </location>
</feature>
<feature type="region of interest" description="Disordered" evidence="2">
    <location>
        <begin position="120"/>
        <end position="305"/>
    </location>
</feature>
<proteinExistence type="predicted"/>
<name>A0A8D8Y5C1_9HEMI</name>
<feature type="compositionally biased region" description="Basic and acidic residues" evidence="2">
    <location>
        <begin position="205"/>
        <end position="237"/>
    </location>
</feature>
<dbReference type="EMBL" id="HBUF01361882">
    <property type="protein sequence ID" value="CAG6721262.1"/>
    <property type="molecule type" value="Transcribed_RNA"/>
</dbReference>
<feature type="coiled-coil region" evidence="1">
    <location>
        <begin position="50"/>
        <end position="86"/>
    </location>
</feature>
<dbReference type="EMBL" id="HBUF01142511">
    <property type="protein sequence ID" value="CAG6646568.1"/>
    <property type="molecule type" value="Transcribed_RNA"/>
</dbReference>
<feature type="compositionally biased region" description="Basic and acidic residues" evidence="2">
    <location>
        <begin position="147"/>
        <end position="157"/>
    </location>
</feature>
<keyword evidence="1" id="KW-0175">Coiled coil</keyword>
<feature type="compositionally biased region" description="Low complexity" evidence="2">
    <location>
        <begin position="129"/>
        <end position="143"/>
    </location>
</feature>
<evidence type="ECO:0000256" key="1">
    <source>
        <dbReference type="SAM" id="Coils"/>
    </source>
</evidence>
<dbReference type="PANTHER" id="PTHR21838:SF2">
    <property type="entry name" value="COILED-COIL DOMAIN-CONTAINING PROTEIN 137"/>
    <property type="match status" value="1"/>
</dbReference>
<evidence type="ECO:0000313" key="3">
    <source>
        <dbReference type="EMBL" id="CAG6721262.1"/>
    </source>
</evidence>
<dbReference type="PANTHER" id="PTHR21838">
    <property type="entry name" value="COILED-COIL DOMAIN-CONTAINING PROTEIN 137"/>
    <property type="match status" value="1"/>
</dbReference>
<evidence type="ECO:0000256" key="2">
    <source>
        <dbReference type="SAM" id="MobiDB-lite"/>
    </source>
</evidence>
<feature type="compositionally biased region" description="Basic and acidic residues" evidence="2">
    <location>
        <begin position="296"/>
        <end position="305"/>
    </location>
</feature>
<evidence type="ECO:0008006" key="4">
    <source>
        <dbReference type="Google" id="ProtNLM"/>
    </source>
</evidence>
<dbReference type="InterPro" id="IPR026680">
    <property type="entry name" value="CCDC137"/>
</dbReference>
<dbReference type="GO" id="GO:0005634">
    <property type="term" value="C:nucleus"/>
    <property type="evidence" value="ECO:0007669"/>
    <property type="project" value="TreeGrafter"/>
</dbReference>
<reference evidence="3" key="1">
    <citation type="submission" date="2021-05" db="EMBL/GenBank/DDBJ databases">
        <authorList>
            <person name="Alioto T."/>
            <person name="Alioto T."/>
            <person name="Gomez Garrido J."/>
        </authorList>
    </citation>
    <scope>NUCLEOTIDE SEQUENCE</scope>
</reference>
<dbReference type="EMBL" id="HBUF01311640">
    <property type="protein sequence ID" value="CAG6693283.1"/>
    <property type="molecule type" value="Transcribed_RNA"/>
</dbReference>
<organism evidence="3">
    <name type="scientific">Cacopsylla melanoneura</name>
    <dbReference type="NCBI Taxonomy" id="428564"/>
    <lineage>
        <taxon>Eukaryota</taxon>
        <taxon>Metazoa</taxon>
        <taxon>Ecdysozoa</taxon>
        <taxon>Arthropoda</taxon>
        <taxon>Hexapoda</taxon>
        <taxon>Insecta</taxon>
        <taxon>Pterygota</taxon>
        <taxon>Neoptera</taxon>
        <taxon>Paraneoptera</taxon>
        <taxon>Hemiptera</taxon>
        <taxon>Sternorrhyncha</taxon>
        <taxon>Psylloidea</taxon>
        <taxon>Psyllidae</taxon>
        <taxon>Psyllinae</taxon>
        <taxon>Cacopsylla</taxon>
    </lineage>
</organism>
<protein>
    <recommendedName>
        <fullName evidence="4">Coiled-coil domain-containing protein 137</fullName>
    </recommendedName>
</protein>
<accession>A0A8D8Y5C1</accession>
<sequence>MGKKIPGAKHRTVKYPEQQKRLRELKLYNKVNNPPKVLDAQEVPKGVRKIKEFKEKFKILEEKEERKKQEKKNRKLQKTLKEAQFKVDKKNLLQRFLKKDSNEDQVIVINEMRRVKRAQPLVTPKKLPETITISTETSTTPSSQYEIKQKAKQDRHNQQAKQRKLLSELSKEYPSLNIPTDNTSEDKKSGRRQMKRNPNKKLNKREKDKMKQKMKQSEKEDEVDRSAPVYDKVEFGEIVHAPPKLSKRPRNTEVESKPGKKSQNLLLASMLNPSLKASPSQPPPRKFNYSTNLTGKRKDLSMADRRRLDKEQAMAIAAYKKLKADRWQAGQGK</sequence>